<accession>A0ABN7AVH7</accession>
<keyword evidence="6" id="KW-1185">Reference proteome</keyword>
<dbReference type="InterPro" id="IPR004171">
    <property type="entry name" value="cAMP_dep_PKI"/>
</dbReference>
<feature type="compositionally biased region" description="Basic and acidic residues" evidence="4">
    <location>
        <begin position="64"/>
        <end position="77"/>
    </location>
</feature>
<proteinExistence type="inferred from homology"/>
<dbReference type="Proteomes" id="UP001307889">
    <property type="component" value="Chromosome 6"/>
</dbReference>
<sequence length="105" mass="11820">MTKSSASAPKRRKLKPKRFTRSSVIKMLTIMSHPDESTPDPIKDFLTTGRVGRRNALPDILSEHAHVSTADLPEKMDQLTTGDDDEDEEERNRQDEAKPSTSQKS</sequence>
<comment type="similarity">
    <text evidence="2">Belongs to the PKI family.</text>
</comment>
<dbReference type="PANTHER" id="PTHR15416">
    <property type="entry name" value="CAMP-DEPENDENT PROTEIN KINASE INHIBITOR/PKI"/>
    <property type="match status" value="1"/>
</dbReference>
<dbReference type="GO" id="GO:0004860">
    <property type="term" value="F:protein kinase inhibitor activity"/>
    <property type="evidence" value="ECO:0007669"/>
    <property type="project" value="UniProtKB-KW"/>
</dbReference>
<evidence type="ECO:0000313" key="5">
    <source>
        <dbReference type="EMBL" id="BES96003.1"/>
    </source>
</evidence>
<feature type="region of interest" description="Disordered" evidence="4">
    <location>
        <begin position="64"/>
        <end position="105"/>
    </location>
</feature>
<name>A0ABN7AVH7_9HEMI</name>
<reference evidence="5 6" key="1">
    <citation type="submission" date="2023-09" db="EMBL/GenBank/DDBJ databases">
        <title>Nesidiocoris tenuis whole genome shotgun sequence.</title>
        <authorList>
            <person name="Shibata T."/>
            <person name="Shimoda M."/>
            <person name="Kobayashi T."/>
            <person name="Uehara T."/>
        </authorList>
    </citation>
    <scope>NUCLEOTIDE SEQUENCE [LARGE SCALE GENOMIC DNA]</scope>
    <source>
        <strain evidence="5 6">Japan</strain>
    </source>
</reference>
<evidence type="ECO:0000313" key="6">
    <source>
        <dbReference type="Proteomes" id="UP001307889"/>
    </source>
</evidence>
<organism evidence="5 6">
    <name type="scientific">Nesidiocoris tenuis</name>
    <dbReference type="NCBI Taxonomy" id="355587"/>
    <lineage>
        <taxon>Eukaryota</taxon>
        <taxon>Metazoa</taxon>
        <taxon>Ecdysozoa</taxon>
        <taxon>Arthropoda</taxon>
        <taxon>Hexapoda</taxon>
        <taxon>Insecta</taxon>
        <taxon>Pterygota</taxon>
        <taxon>Neoptera</taxon>
        <taxon>Paraneoptera</taxon>
        <taxon>Hemiptera</taxon>
        <taxon>Heteroptera</taxon>
        <taxon>Panheteroptera</taxon>
        <taxon>Cimicomorpha</taxon>
        <taxon>Miridae</taxon>
        <taxon>Dicyphina</taxon>
        <taxon>Nesidiocoris</taxon>
    </lineage>
</organism>
<dbReference type="Pfam" id="PF02827">
    <property type="entry name" value="PKI"/>
    <property type="match status" value="1"/>
</dbReference>
<evidence type="ECO:0000256" key="1">
    <source>
        <dbReference type="ARBA" id="ARBA00002844"/>
    </source>
</evidence>
<comment type="function">
    <text evidence="1">Extremely potent competitive inhibitor of cAMP-dependent protein kinase activity, this protein interacts with the catalytic subunit of the enzyme after the cAMP-induced dissociation of its regulatory chains.</text>
</comment>
<protein>
    <submittedName>
        <fullName evidence="5">cAMP-dependent protein kinase inhibitor</fullName>
    </submittedName>
</protein>
<gene>
    <name evidence="5" type="ORF">NTJ_08812</name>
</gene>
<dbReference type="EMBL" id="AP028914">
    <property type="protein sequence ID" value="BES96003.1"/>
    <property type="molecule type" value="Genomic_DNA"/>
</dbReference>
<evidence type="ECO:0000256" key="4">
    <source>
        <dbReference type="SAM" id="MobiDB-lite"/>
    </source>
</evidence>
<keyword evidence="3 5" id="KW-0649">Protein kinase inhibitor</keyword>
<evidence type="ECO:0000256" key="3">
    <source>
        <dbReference type="ARBA" id="ARBA00023013"/>
    </source>
</evidence>
<evidence type="ECO:0000256" key="2">
    <source>
        <dbReference type="ARBA" id="ARBA00006393"/>
    </source>
</evidence>